<evidence type="ECO:0000313" key="5">
    <source>
        <dbReference type="Proteomes" id="UP000271125"/>
    </source>
</evidence>
<dbReference type="GO" id="GO:0016780">
    <property type="term" value="F:phosphotransferase activity, for other substituted phosphate groups"/>
    <property type="evidence" value="ECO:0007669"/>
    <property type="project" value="TreeGrafter"/>
</dbReference>
<evidence type="ECO:0000256" key="2">
    <source>
        <dbReference type="SAM" id="Phobius"/>
    </source>
</evidence>
<feature type="transmembrane region" description="Helical" evidence="2">
    <location>
        <begin position="43"/>
        <end position="63"/>
    </location>
</feature>
<gene>
    <name evidence="4" type="ORF">DRP43_05635</name>
</gene>
<dbReference type="Pfam" id="PF02397">
    <property type="entry name" value="Bac_transf"/>
    <property type="match status" value="1"/>
</dbReference>
<dbReference type="Proteomes" id="UP000271125">
    <property type="component" value="Unassembled WGS sequence"/>
</dbReference>
<dbReference type="InterPro" id="IPR003362">
    <property type="entry name" value="Bact_transf"/>
</dbReference>
<dbReference type="PANTHER" id="PTHR30576">
    <property type="entry name" value="COLANIC BIOSYNTHESIS UDP-GLUCOSE LIPID CARRIER TRANSFERASE"/>
    <property type="match status" value="1"/>
</dbReference>
<evidence type="ECO:0000256" key="1">
    <source>
        <dbReference type="ARBA" id="ARBA00006464"/>
    </source>
</evidence>
<evidence type="ECO:0000313" key="4">
    <source>
        <dbReference type="EMBL" id="RKX68421.1"/>
    </source>
</evidence>
<evidence type="ECO:0000259" key="3">
    <source>
        <dbReference type="Pfam" id="PF02397"/>
    </source>
</evidence>
<comment type="caution">
    <text evidence="4">The sequence shown here is derived from an EMBL/GenBank/DDBJ whole genome shotgun (WGS) entry which is preliminary data.</text>
</comment>
<protein>
    <recommendedName>
        <fullName evidence="3">Bacterial sugar transferase domain-containing protein</fullName>
    </recommendedName>
</protein>
<keyword evidence="2" id="KW-0472">Membrane</keyword>
<feature type="transmembrane region" description="Helical" evidence="2">
    <location>
        <begin position="114"/>
        <end position="136"/>
    </location>
</feature>
<dbReference type="AlphaFoldDB" id="A0A660SEH5"/>
<feature type="domain" description="Bacterial sugar transferase" evidence="3">
    <location>
        <begin position="268"/>
        <end position="433"/>
    </location>
</feature>
<feature type="transmembrane region" description="Helical" evidence="2">
    <location>
        <begin position="12"/>
        <end position="31"/>
    </location>
</feature>
<reference evidence="4 5" key="1">
    <citation type="submission" date="2018-06" db="EMBL/GenBank/DDBJ databases">
        <title>Extensive metabolic versatility and redundancy in microbially diverse, dynamic hydrothermal sediments.</title>
        <authorList>
            <person name="Dombrowski N."/>
            <person name="Teske A."/>
            <person name="Baker B.J."/>
        </authorList>
    </citation>
    <scope>NUCLEOTIDE SEQUENCE [LARGE SCALE GENOMIC DNA]</scope>
    <source>
        <strain evidence="4">B10_G13</strain>
    </source>
</reference>
<keyword evidence="2" id="KW-1133">Transmembrane helix</keyword>
<feature type="non-terminal residue" evidence="4">
    <location>
        <position position="433"/>
    </location>
</feature>
<proteinExistence type="inferred from homology"/>
<comment type="similarity">
    <text evidence="1">Belongs to the bacterial sugar transferase family.</text>
</comment>
<keyword evidence="2" id="KW-0812">Transmembrane</keyword>
<sequence length="433" mass="50831">MINERLKTIRIIFIIGDIISIIAAFIIAFAIRKYVMPAELRSIMNFKNYGLLGFASILFIIIYDTFELSRNERLHAYLSGKSNNVFQVSTLIIFFIGLYLFLIKSFIQSRLFLVYFYILMNLFLYLVRFRIIPFLVRFAGMRVEKRILIVGNDNKTIKELRNIYTTSINTYFLPNIIKVIDYKDSFSEIPRIIKESNIHWVIFIYDIRHNTLLRKGINFCEEIGISSSVVLKSIFPETTSIVDIEKIKNISLLTFSPQISRKISLALKYTIDRLLVIAISPIVLLLSLPIIIIIKIDSNGSVLFKQKRLGIGGKSFIMYKFRTMFTDSDIKKEKLKEFSKNEIIFKLKNDPRITRVGRHLRKYSIDEIPQFINVLRGEMSIIGPRPHLRNEYNEYKFWHIRRLSMKPGIACLWQIEGRSDIDFNEGVKMDLYY</sequence>
<feature type="transmembrane region" description="Helical" evidence="2">
    <location>
        <begin position="274"/>
        <end position="294"/>
    </location>
</feature>
<feature type="transmembrane region" description="Helical" evidence="2">
    <location>
        <begin position="84"/>
        <end position="102"/>
    </location>
</feature>
<accession>A0A660SEH5</accession>
<name>A0A660SEH5_UNCT6</name>
<dbReference type="EMBL" id="QNBD01000275">
    <property type="protein sequence ID" value="RKX68421.1"/>
    <property type="molecule type" value="Genomic_DNA"/>
</dbReference>
<organism evidence="4 5">
    <name type="scientific">candidate division TA06 bacterium</name>
    <dbReference type="NCBI Taxonomy" id="2250710"/>
    <lineage>
        <taxon>Bacteria</taxon>
        <taxon>Bacteria division TA06</taxon>
    </lineage>
</organism>
<dbReference type="PANTHER" id="PTHR30576:SF10">
    <property type="entry name" value="SLL5057 PROTEIN"/>
    <property type="match status" value="1"/>
</dbReference>